<evidence type="ECO:0000256" key="1">
    <source>
        <dbReference type="ARBA" id="ARBA00022679"/>
    </source>
</evidence>
<reference evidence="4" key="1">
    <citation type="submission" date="2022-06" db="EMBL/GenBank/DDBJ databases">
        <title>Rothia sp. isolated from sandalwood seedling.</title>
        <authorList>
            <person name="Tuikhar N."/>
            <person name="Kirdat K."/>
            <person name="Thorat V."/>
            <person name="Swetha P."/>
            <person name="Padma S."/>
            <person name="Sundararaj R."/>
            <person name="Yadav A."/>
        </authorList>
    </citation>
    <scope>NUCLEOTIDE SEQUENCE</scope>
    <source>
        <strain evidence="4">AR01</strain>
    </source>
</reference>
<feature type="binding site" evidence="2">
    <location>
        <position position="28"/>
    </location>
    <ligand>
        <name>CoA</name>
        <dbReference type="ChEBI" id="CHEBI:57287"/>
    </ligand>
</feature>
<dbReference type="PANTHER" id="PTHR38096">
    <property type="entry name" value="ENTEROBACTIN SYNTHASE COMPONENT D"/>
    <property type="match status" value="1"/>
</dbReference>
<name>A0A9X2HEZ1_9MICC</name>
<dbReference type="InterPro" id="IPR037143">
    <property type="entry name" value="4-PPantetheinyl_Trfase_dom_sf"/>
</dbReference>
<protein>
    <submittedName>
        <fullName evidence="4">4'-phosphopantetheinyl transferase superfamily protein</fullName>
    </submittedName>
</protein>
<dbReference type="EMBL" id="JANAFB010000051">
    <property type="protein sequence ID" value="MCP3427095.1"/>
    <property type="molecule type" value="Genomic_DNA"/>
</dbReference>
<dbReference type="AlphaFoldDB" id="A0A9X2HEZ1"/>
<dbReference type="GO" id="GO:0008897">
    <property type="term" value="F:holo-[acyl-carrier-protein] synthase activity"/>
    <property type="evidence" value="ECO:0007669"/>
    <property type="project" value="InterPro"/>
</dbReference>
<gene>
    <name evidence="4" type="ORF">NBM05_14010</name>
</gene>
<proteinExistence type="predicted"/>
<dbReference type="GO" id="GO:0000287">
    <property type="term" value="F:magnesium ion binding"/>
    <property type="evidence" value="ECO:0007669"/>
    <property type="project" value="InterPro"/>
</dbReference>
<dbReference type="Proteomes" id="UP001139502">
    <property type="component" value="Unassembled WGS sequence"/>
</dbReference>
<dbReference type="GO" id="GO:0005886">
    <property type="term" value="C:plasma membrane"/>
    <property type="evidence" value="ECO:0007669"/>
    <property type="project" value="TreeGrafter"/>
</dbReference>
<dbReference type="Pfam" id="PF01648">
    <property type="entry name" value="ACPS"/>
    <property type="match status" value="1"/>
</dbReference>
<dbReference type="InterPro" id="IPR008278">
    <property type="entry name" value="4-PPantetheinyl_Trfase_dom"/>
</dbReference>
<evidence type="ECO:0000313" key="4">
    <source>
        <dbReference type="EMBL" id="MCP3427095.1"/>
    </source>
</evidence>
<comment type="caution">
    <text evidence="4">The sequence shown here is derived from an EMBL/GenBank/DDBJ whole genome shotgun (WGS) entry which is preliminary data.</text>
</comment>
<dbReference type="SUPFAM" id="SSF56214">
    <property type="entry name" value="4'-phosphopantetheinyl transferase"/>
    <property type="match status" value="1"/>
</dbReference>
<keyword evidence="5" id="KW-1185">Reference proteome</keyword>
<evidence type="ECO:0000313" key="5">
    <source>
        <dbReference type="Proteomes" id="UP001139502"/>
    </source>
</evidence>
<dbReference type="GO" id="GO:0009239">
    <property type="term" value="P:enterobactin biosynthetic process"/>
    <property type="evidence" value="ECO:0007669"/>
    <property type="project" value="InterPro"/>
</dbReference>
<feature type="domain" description="4'-phosphopantetheinyl transferase" evidence="3">
    <location>
        <begin position="19"/>
        <end position="74"/>
    </location>
</feature>
<dbReference type="GO" id="GO:0009366">
    <property type="term" value="C:enterobactin synthetase complex"/>
    <property type="evidence" value="ECO:0007669"/>
    <property type="project" value="InterPro"/>
</dbReference>
<feature type="binding site" evidence="2">
    <location>
        <position position="32"/>
    </location>
    <ligand>
        <name>CoA</name>
        <dbReference type="ChEBI" id="CHEBI:57287"/>
    </ligand>
</feature>
<evidence type="ECO:0000256" key="2">
    <source>
        <dbReference type="PIRSR" id="PIRSR603542-1"/>
    </source>
</evidence>
<sequence length="93" mass="10333">MLRPEEPRLAPPGIPPGAFDVLRFSAKESVYKAWFQVMGVYLDFQEAELDVGATGRFEARLLHPRTPGALRILRGRWALDDGRVLTAVSVPAD</sequence>
<feature type="binding site" evidence="2">
    <location>
        <position position="42"/>
    </location>
    <ligand>
        <name>CoA</name>
        <dbReference type="ChEBI" id="CHEBI:57287"/>
    </ligand>
</feature>
<evidence type="ECO:0000259" key="3">
    <source>
        <dbReference type="Pfam" id="PF01648"/>
    </source>
</evidence>
<dbReference type="InterPro" id="IPR003542">
    <property type="entry name" value="Enbac_synth_compD-like"/>
</dbReference>
<accession>A0A9X2HEZ1</accession>
<dbReference type="PANTHER" id="PTHR38096:SF1">
    <property type="entry name" value="ENTEROBACTIN SYNTHASE COMPONENT D"/>
    <property type="match status" value="1"/>
</dbReference>
<keyword evidence="1 4" id="KW-0808">Transferase</keyword>
<organism evidence="4 5">
    <name type="scientific">Rothia santali</name>
    <dbReference type="NCBI Taxonomy" id="2949643"/>
    <lineage>
        <taxon>Bacteria</taxon>
        <taxon>Bacillati</taxon>
        <taxon>Actinomycetota</taxon>
        <taxon>Actinomycetes</taxon>
        <taxon>Micrococcales</taxon>
        <taxon>Micrococcaceae</taxon>
        <taxon>Rothia</taxon>
    </lineage>
</organism>